<accession>A0ABS2RJJ5</accession>
<organism evidence="6 7">
    <name type="scientific">Microlunatus panaciterrae</name>
    <dbReference type="NCBI Taxonomy" id="400768"/>
    <lineage>
        <taxon>Bacteria</taxon>
        <taxon>Bacillati</taxon>
        <taxon>Actinomycetota</taxon>
        <taxon>Actinomycetes</taxon>
        <taxon>Propionibacteriales</taxon>
        <taxon>Propionibacteriaceae</taxon>
        <taxon>Microlunatus</taxon>
    </lineage>
</organism>
<protein>
    <submittedName>
        <fullName evidence="6">ABC-2 type transport system ATP-binding protein</fullName>
    </submittedName>
</protein>
<keyword evidence="3" id="KW-0547">Nucleotide-binding</keyword>
<keyword evidence="7" id="KW-1185">Reference proteome</keyword>
<dbReference type="SUPFAM" id="SSF52540">
    <property type="entry name" value="P-loop containing nucleoside triphosphate hydrolases"/>
    <property type="match status" value="1"/>
</dbReference>
<dbReference type="EMBL" id="JAFBCF010000001">
    <property type="protein sequence ID" value="MBM7798843.1"/>
    <property type="molecule type" value="Genomic_DNA"/>
</dbReference>
<dbReference type="GO" id="GO:0005524">
    <property type="term" value="F:ATP binding"/>
    <property type="evidence" value="ECO:0007669"/>
    <property type="project" value="UniProtKB-KW"/>
</dbReference>
<dbReference type="PANTHER" id="PTHR43335">
    <property type="entry name" value="ABC TRANSPORTER, ATP-BINDING PROTEIN"/>
    <property type="match status" value="1"/>
</dbReference>
<dbReference type="InterPro" id="IPR003593">
    <property type="entry name" value="AAA+_ATPase"/>
</dbReference>
<dbReference type="InterPro" id="IPR017871">
    <property type="entry name" value="ABC_transporter-like_CS"/>
</dbReference>
<gene>
    <name evidence="6" type="ORF">JOE57_001764</name>
</gene>
<dbReference type="Gene3D" id="3.40.50.300">
    <property type="entry name" value="P-loop containing nucleotide triphosphate hydrolases"/>
    <property type="match status" value="1"/>
</dbReference>
<dbReference type="Proteomes" id="UP000704762">
    <property type="component" value="Unassembled WGS sequence"/>
</dbReference>
<evidence type="ECO:0000256" key="3">
    <source>
        <dbReference type="ARBA" id="ARBA00022741"/>
    </source>
</evidence>
<keyword evidence="2" id="KW-0813">Transport</keyword>
<dbReference type="InterPro" id="IPR003439">
    <property type="entry name" value="ABC_transporter-like_ATP-bd"/>
</dbReference>
<evidence type="ECO:0000313" key="7">
    <source>
        <dbReference type="Proteomes" id="UP000704762"/>
    </source>
</evidence>
<dbReference type="InterPro" id="IPR027417">
    <property type="entry name" value="P-loop_NTPase"/>
</dbReference>
<name>A0ABS2RJJ5_9ACTN</name>
<sequence>MTTGTSGPAAAVRSRGLTKRFRHQVAVNSIDLEVPTGSVYGFLGPNGSGKTTTIRMLLGLIRPTSGEHELLGQPMPRRAGAVLGRVGSLVEGPAFHPYLSGRANLVRLDAADRQSDPGTASRRIDAALDRVGLLAAARKRYRAYSLGMRQRLAIAAALLEPRELLVLDEPTNGLDPQGTREVRSLVASLAADGATVLISSHLLSEVEQICTHLGVMHVGNLVAQGSVAEVRSGSEPRVRVDSDREEDAARVLRMLGIADVKVSPGQIQGLLGQIAVEKIVPALVHEGVPVLGFAVAGQSLEDRFVQLTGEGFDVSG</sequence>
<evidence type="ECO:0000259" key="5">
    <source>
        <dbReference type="PROSITE" id="PS50893"/>
    </source>
</evidence>
<dbReference type="RefSeq" id="WP_204917342.1">
    <property type="nucleotide sequence ID" value="NZ_BAAAQP010000002.1"/>
</dbReference>
<keyword evidence="4 6" id="KW-0067">ATP-binding</keyword>
<evidence type="ECO:0000256" key="2">
    <source>
        <dbReference type="ARBA" id="ARBA00022448"/>
    </source>
</evidence>
<comment type="caution">
    <text evidence="6">The sequence shown here is derived from an EMBL/GenBank/DDBJ whole genome shotgun (WGS) entry which is preliminary data.</text>
</comment>
<dbReference type="PANTHER" id="PTHR43335:SF4">
    <property type="entry name" value="ABC TRANSPORTER, ATP-BINDING PROTEIN"/>
    <property type="match status" value="1"/>
</dbReference>
<dbReference type="SMART" id="SM00382">
    <property type="entry name" value="AAA"/>
    <property type="match status" value="1"/>
</dbReference>
<comment type="similarity">
    <text evidence="1">Belongs to the ABC transporter superfamily.</text>
</comment>
<feature type="domain" description="ABC transporter" evidence="5">
    <location>
        <begin position="12"/>
        <end position="243"/>
    </location>
</feature>
<evidence type="ECO:0000256" key="1">
    <source>
        <dbReference type="ARBA" id="ARBA00005417"/>
    </source>
</evidence>
<dbReference type="PROSITE" id="PS50893">
    <property type="entry name" value="ABC_TRANSPORTER_2"/>
    <property type="match status" value="1"/>
</dbReference>
<proteinExistence type="inferred from homology"/>
<evidence type="ECO:0000313" key="6">
    <source>
        <dbReference type="EMBL" id="MBM7798843.1"/>
    </source>
</evidence>
<dbReference type="PROSITE" id="PS00211">
    <property type="entry name" value="ABC_TRANSPORTER_1"/>
    <property type="match status" value="1"/>
</dbReference>
<dbReference type="Pfam" id="PF00005">
    <property type="entry name" value="ABC_tran"/>
    <property type="match status" value="1"/>
</dbReference>
<reference evidence="6 7" key="1">
    <citation type="submission" date="2021-01" db="EMBL/GenBank/DDBJ databases">
        <title>Sequencing the genomes of 1000 actinobacteria strains.</title>
        <authorList>
            <person name="Klenk H.-P."/>
        </authorList>
    </citation>
    <scope>NUCLEOTIDE SEQUENCE [LARGE SCALE GENOMIC DNA]</scope>
    <source>
        <strain evidence="6 7">DSM 18662</strain>
    </source>
</reference>
<evidence type="ECO:0000256" key="4">
    <source>
        <dbReference type="ARBA" id="ARBA00022840"/>
    </source>
</evidence>